<dbReference type="InterPro" id="IPR023151">
    <property type="entry name" value="PEP_util_CS"/>
</dbReference>
<name>A0A2T1DBE0_9CYAN</name>
<feature type="domain" description="PEP-utilising enzyme mobile" evidence="16">
    <location>
        <begin position="429"/>
        <end position="499"/>
    </location>
</feature>
<dbReference type="InterPro" id="IPR036637">
    <property type="entry name" value="Phosphohistidine_dom_sf"/>
</dbReference>
<dbReference type="InterPro" id="IPR002192">
    <property type="entry name" value="PPDK_AMP/ATP-bd"/>
</dbReference>
<dbReference type="FunFam" id="3.30.470.20:FF:000017">
    <property type="entry name" value="Phosphoenolpyruvate synthase"/>
    <property type="match status" value="1"/>
</dbReference>
<reference evidence="19 20" key="1">
    <citation type="submission" date="2018-02" db="EMBL/GenBank/DDBJ databases">
        <authorList>
            <person name="Cohen D.B."/>
            <person name="Kent A.D."/>
        </authorList>
    </citation>
    <scope>NUCLEOTIDE SEQUENCE [LARGE SCALE GENOMIC DNA]</scope>
    <source>
        <strain evidence="19 20">ULC007</strain>
    </source>
</reference>
<dbReference type="FunFam" id="3.30.1490.20:FF:000010">
    <property type="entry name" value="Phosphoenolpyruvate synthase"/>
    <property type="match status" value="1"/>
</dbReference>
<evidence type="ECO:0000256" key="5">
    <source>
        <dbReference type="ARBA" id="ARBA00011996"/>
    </source>
</evidence>
<evidence type="ECO:0000256" key="7">
    <source>
        <dbReference type="ARBA" id="ARBA00022679"/>
    </source>
</evidence>
<evidence type="ECO:0000256" key="1">
    <source>
        <dbReference type="ARBA" id="ARBA00001946"/>
    </source>
</evidence>
<dbReference type="InterPro" id="IPR015813">
    <property type="entry name" value="Pyrv/PenolPyrv_kinase-like_dom"/>
</dbReference>
<dbReference type="AlphaFoldDB" id="A0A2T1DBE0"/>
<comment type="caution">
    <text evidence="19">The sequence shown here is derived from an EMBL/GenBank/DDBJ whole genome shotgun (WGS) entry which is preliminary data.</text>
</comment>
<dbReference type="EMBL" id="PVWG01000023">
    <property type="protein sequence ID" value="PSB17818.1"/>
    <property type="molecule type" value="Genomic_DNA"/>
</dbReference>
<feature type="domain" description="Pyruvate phosphate dikinase AMP/ATP-binding" evidence="17">
    <location>
        <begin position="34"/>
        <end position="384"/>
    </location>
</feature>
<comment type="cofactor">
    <cofactor evidence="1 15">
        <name>Mg(2+)</name>
        <dbReference type="ChEBI" id="CHEBI:18420"/>
    </cofactor>
</comment>
<dbReference type="Pfam" id="PF02896">
    <property type="entry name" value="PEP-utilizers_C"/>
    <property type="match status" value="1"/>
</dbReference>
<dbReference type="InterPro" id="IPR006319">
    <property type="entry name" value="PEP_synth"/>
</dbReference>
<dbReference type="FunFam" id="3.50.30.10:FF:000002">
    <property type="entry name" value="Phosphoenolpyruvate synthase"/>
    <property type="match status" value="1"/>
</dbReference>
<dbReference type="InterPro" id="IPR013815">
    <property type="entry name" value="ATP_grasp_subdomain_1"/>
</dbReference>
<sequence length="839" mass="93110">MFTAKKLDSSTTNPELKEKAFVLWFEQVGIADVPFVGGKNASLGEMIQQLTPKGVNVPTGFATTAYAFRYFIEKAGLKTRLQKLLADLDISDVNRLRERGRQARTLILDNPFPAELEAAITRSYVQLSERYGVEVERCDQLTDNELEACLSRYSGVDVAVRSSATAEDLPDASFAGQQETYLNINGIDRVLKACHLCFASLFTDRAISYRTTKGFDHFEIDLSVGVQKMVRSDLAASGVMFSIDTETGFRDTALITAAYGLGESVVQGVVNPDEYVVFKPTLKQGFRPLLEKRLGSKEIKMIYDIGGGKSTTNVSVPKLQQAKYVLQDEEILKLAKWACMIEDHYAKVRGMDSPMDIEWAKDGESGDLFIVQARPETIHSQKIGNVLKTYKLNRKPSAKPLLIGRAVGEMIGQGKVRTIVDLRKLDEFQVGDVLVTTRTDPDWEPIMKKASAVITNQGGRTCHAAIIARELGIPAIVGCDSATEILSDGQEVTVSCAEGEDGHVYDGLLPFAIEHLELDALPATRTKIMMNVGNPREAFRLSLTPNDGVGLARTEFIIANHIKVHPLALLNFETLKDNGAKWEISQLTSQYRDLSEYFVDKLASGIGILAAAFYPKPVIARMSDLKSNEYANLIGGREFEPHEENPMMGWRGASRYYDPKYRDAFGLECKAFKRVRDEMGLTNMIPMIPFCRTPEEGRKVLAEMAKHGLIRGENGLQVYVMCELPSNIELADRFSEIFDGFSIGSNDLTQLTLGLDRDSALVSHLFDERDEAVKRKLRRVIATAKEFDRKIGICGQAPSDYPEFAEFLVELGIDSISLNPDSVLKTRLAIAKTEAAILR</sequence>
<dbReference type="Gene3D" id="3.30.470.20">
    <property type="entry name" value="ATP-grasp fold, B domain"/>
    <property type="match status" value="1"/>
</dbReference>
<evidence type="ECO:0000256" key="2">
    <source>
        <dbReference type="ARBA" id="ARBA00002988"/>
    </source>
</evidence>
<dbReference type="GO" id="GO:0006094">
    <property type="term" value="P:gluconeogenesis"/>
    <property type="evidence" value="ECO:0007669"/>
    <property type="project" value="UniProtKB-UniPathway"/>
</dbReference>
<dbReference type="GO" id="GO:0005524">
    <property type="term" value="F:ATP binding"/>
    <property type="evidence" value="ECO:0007669"/>
    <property type="project" value="UniProtKB-KW"/>
</dbReference>
<evidence type="ECO:0000313" key="19">
    <source>
        <dbReference type="EMBL" id="PSB17818.1"/>
    </source>
</evidence>
<proteinExistence type="inferred from homology"/>
<dbReference type="NCBIfam" id="TIGR01418">
    <property type="entry name" value="PEP_synth"/>
    <property type="match status" value="1"/>
</dbReference>
<feature type="domain" description="PEP-utilising enzyme C-terminal" evidence="18">
    <location>
        <begin position="520"/>
        <end position="834"/>
    </location>
</feature>
<dbReference type="SUPFAM" id="SSF52009">
    <property type="entry name" value="Phosphohistidine domain"/>
    <property type="match status" value="1"/>
</dbReference>
<dbReference type="Gene3D" id="3.50.30.10">
    <property type="entry name" value="Phosphohistidine domain"/>
    <property type="match status" value="1"/>
</dbReference>
<keyword evidence="8 15" id="KW-0479">Metal-binding</keyword>
<dbReference type="InterPro" id="IPR018274">
    <property type="entry name" value="PEP_util_AS"/>
</dbReference>
<dbReference type="STRING" id="1920490.GCA_001895925_01221"/>
<evidence type="ECO:0000256" key="3">
    <source>
        <dbReference type="ARBA" id="ARBA00004742"/>
    </source>
</evidence>
<evidence type="ECO:0000256" key="4">
    <source>
        <dbReference type="ARBA" id="ARBA00007837"/>
    </source>
</evidence>
<accession>A0A2T1DBE0</accession>
<keyword evidence="9 15" id="KW-0547">Nucleotide-binding</keyword>
<reference evidence="19 20" key="2">
    <citation type="submission" date="2018-03" db="EMBL/GenBank/DDBJ databases">
        <title>The ancient ancestry and fast evolution of plastids.</title>
        <authorList>
            <person name="Moore K.R."/>
            <person name="Magnabosco C."/>
            <person name="Momper L."/>
            <person name="Gold D.A."/>
            <person name="Bosak T."/>
            <person name="Fournier G.P."/>
        </authorList>
    </citation>
    <scope>NUCLEOTIDE SEQUENCE [LARGE SCALE GENOMIC DNA]</scope>
    <source>
        <strain evidence="19 20">ULC007</strain>
    </source>
</reference>
<evidence type="ECO:0000256" key="8">
    <source>
        <dbReference type="ARBA" id="ARBA00022723"/>
    </source>
</evidence>
<dbReference type="InterPro" id="IPR040442">
    <property type="entry name" value="Pyrv_kinase-like_dom_sf"/>
</dbReference>
<dbReference type="PANTHER" id="PTHR43030:SF1">
    <property type="entry name" value="PHOSPHOENOLPYRUVATE SYNTHASE"/>
    <property type="match status" value="1"/>
</dbReference>
<evidence type="ECO:0000256" key="9">
    <source>
        <dbReference type="ARBA" id="ARBA00022741"/>
    </source>
</evidence>
<evidence type="ECO:0000256" key="15">
    <source>
        <dbReference type="PIRNR" id="PIRNR000854"/>
    </source>
</evidence>
<dbReference type="InterPro" id="IPR008279">
    <property type="entry name" value="PEP-util_enz_mobile_dom"/>
</dbReference>
<comment type="catalytic activity">
    <reaction evidence="14 15">
        <text>pyruvate + ATP + H2O = phosphoenolpyruvate + AMP + phosphate + 2 H(+)</text>
        <dbReference type="Rhea" id="RHEA:11364"/>
        <dbReference type="ChEBI" id="CHEBI:15361"/>
        <dbReference type="ChEBI" id="CHEBI:15377"/>
        <dbReference type="ChEBI" id="CHEBI:15378"/>
        <dbReference type="ChEBI" id="CHEBI:30616"/>
        <dbReference type="ChEBI" id="CHEBI:43474"/>
        <dbReference type="ChEBI" id="CHEBI:58702"/>
        <dbReference type="ChEBI" id="CHEBI:456215"/>
        <dbReference type="EC" id="2.7.9.2"/>
    </reaction>
</comment>
<evidence type="ECO:0000259" key="18">
    <source>
        <dbReference type="Pfam" id="PF02896"/>
    </source>
</evidence>
<dbReference type="EC" id="2.7.9.2" evidence="5 15"/>
<dbReference type="GO" id="GO:0008986">
    <property type="term" value="F:pyruvate, water dikinase activity"/>
    <property type="evidence" value="ECO:0007669"/>
    <property type="project" value="UniProtKB-EC"/>
</dbReference>
<comment type="function">
    <text evidence="2 15">Catalyzes the phosphorylation of pyruvate to phosphoenolpyruvate.</text>
</comment>
<dbReference type="NCBIfam" id="NF005057">
    <property type="entry name" value="PRK06464.1"/>
    <property type="match status" value="1"/>
</dbReference>
<dbReference type="Pfam" id="PF01326">
    <property type="entry name" value="PPDK_N"/>
    <property type="match status" value="1"/>
</dbReference>
<dbReference type="PROSITE" id="PS00370">
    <property type="entry name" value="PEP_ENZYMES_PHOS_SITE"/>
    <property type="match status" value="1"/>
</dbReference>
<dbReference type="InterPro" id="IPR000121">
    <property type="entry name" value="PEP_util_C"/>
</dbReference>
<dbReference type="SUPFAM" id="SSF56059">
    <property type="entry name" value="Glutathione synthetase ATP-binding domain-like"/>
    <property type="match status" value="1"/>
</dbReference>
<dbReference type="Proteomes" id="UP000238634">
    <property type="component" value="Unassembled WGS sequence"/>
</dbReference>
<dbReference type="RefSeq" id="WP_073073818.1">
    <property type="nucleotide sequence ID" value="NZ_MPPI01000026.1"/>
</dbReference>
<dbReference type="UniPathway" id="UPA00138"/>
<keyword evidence="19" id="KW-0670">Pyruvate</keyword>
<dbReference type="SUPFAM" id="SSF51621">
    <property type="entry name" value="Phosphoenolpyruvate/pyruvate domain"/>
    <property type="match status" value="1"/>
</dbReference>
<evidence type="ECO:0000256" key="14">
    <source>
        <dbReference type="ARBA" id="ARBA00047700"/>
    </source>
</evidence>
<evidence type="ECO:0000256" key="13">
    <source>
        <dbReference type="ARBA" id="ARBA00033470"/>
    </source>
</evidence>
<dbReference type="PROSITE" id="PS00742">
    <property type="entry name" value="PEP_ENZYMES_2"/>
    <property type="match status" value="1"/>
</dbReference>
<dbReference type="Gene3D" id="3.30.1490.20">
    <property type="entry name" value="ATP-grasp fold, A domain"/>
    <property type="match status" value="1"/>
</dbReference>
<dbReference type="GO" id="GO:0046872">
    <property type="term" value="F:metal ion binding"/>
    <property type="evidence" value="ECO:0007669"/>
    <property type="project" value="UniProtKB-KW"/>
</dbReference>
<keyword evidence="10 15" id="KW-0418">Kinase</keyword>
<dbReference type="PANTHER" id="PTHR43030">
    <property type="entry name" value="PHOSPHOENOLPYRUVATE SYNTHASE"/>
    <property type="match status" value="1"/>
</dbReference>
<keyword evidence="12 15" id="KW-0460">Magnesium</keyword>
<comment type="similarity">
    <text evidence="4 15">Belongs to the PEP-utilizing enzyme family.</text>
</comment>
<organism evidence="19 20">
    <name type="scientific">Phormidesmis priestleyi ULC007</name>
    <dbReference type="NCBI Taxonomy" id="1920490"/>
    <lineage>
        <taxon>Bacteria</taxon>
        <taxon>Bacillati</taxon>
        <taxon>Cyanobacteriota</taxon>
        <taxon>Cyanophyceae</taxon>
        <taxon>Leptolyngbyales</taxon>
        <taxon>Leptolyngbyaceae</taxon>
        <taxon>Phormidesmis</taxon>
    </lineage>
</organism>
<comment type="pathway">
    <text evidence="3 15">Carbohydrate biosynthesis; gluconeogenesis.</text>
</comment>
<dbReference type="OrthoDB" id="9765468at2"/>
<evidence type="ECO:0000259" key="17">
    <source>
        <dbReference type="Pfam" id="PF01326"/>
    </source>
</evidence>
<dbReference type="Gene3D" id="3.20.20.60">
    <property type="entry name" value="Phosphoenolpyruvate-binding domains"/>
    <property type="match status" value="1"/>
</dbReference>
<keyword evidence="11 15" id="KW-0067">ATP-binding</keyword>
<evidence type="ECO:0000259" key="16">
    <source>
        <dbReference type="Pfam" id="PF00391"/>
    </source>
</evidence>
<evidence type="ECO:0000313" key="20">
    <source>
        <dbReference type="Proteomes" id="UP000238634"/>
    </source>
</evidence>
<evidence type="ECO:0000256" key="12">
    <source>
        <dbReference type="ARBA" id="ARBA00022842"/>
    </source>
</evidence>
<evidence type="ECO:0000256" key="10">
    <source>
        <dbReference type="ARBA" id="ARBA00022777"/>
    </source>
</evidence>
<dbReference type="PIRSF" id="PIRSF000854">
    <property type="entry name" value="PEP_synthase"/>
    <property type="match status" value="1"/>
</dbReference>
<keyword evidence="20" id="KW-1185">Reference proteome</keyword>
<dbReference type="Pfam" id="PF00391">
    <property type="entry name" value="PEP-utilizers"/>
    <property type="match status" value="1"/>
</dbReference>
<evidence type="ECO:0000256" key="6">
    <source>
        <dbReference type="ARBA" id="ARBA00021623"/>
    </source>
</evidence>
<protein>
    <recommendedName>
        <fullName evidence="6 15">Phosphoenolpyruvate synthase</fullName>
        <shortName evidence="15">PEP synthase</shortName>
        <ecNumber evidence="5 15">2.7.9.2</ecNumber>
    </recommendedName>
    <alternativeName>
        <fullName evidence="13 15">Pyruvate, water dikinase</fullName>
    </alternativeName>
</protein>
<evidence type="ECO:0000256" key="11">
    <source>
        <dbReference type="ARBA" id="ARBA00022840"/>
    </source>
</evidence>
<gene>
    <name evidence="19" type="ORF">C7B65_17310</name>
</gene>
<keyword evidence="7 15" id="KW-0808">Transferase</keyword>